<accession>A0ABX4EHI7</accession>
<dbReference type="Proteomes" id="UP000216189">
    <property type="component" value="Unassembled WGS sequence"/>
</dbReference>
<evidence type="ECO:0000313" key="1">
    <source>
        <dbReference type="EMBL" id="OYP55295.1"/>
    </source>
</evidence>
<name>A0ABX4EHI7_SEGBR</name>
<comment type="caution">
    <text evidence="1">The sequence shown here is derived from an EMBL/GenBank/DDBJ whole genome shotgun (WGS) entry which is preliminary data.</text>
</comment>
<reference evidence="1 2" key="1">
    <citation type="submission" date="2017-08" db="EMBL/GenBank/DDBJ databases">
        <title>Comparative genomics of non-oral Prevotella species.</title>
        <authorList>
            <person name="Accetto T."/>
            <person name="Nograsek B."/>
            <person name="Avgustin G."/>
        </authorList>
    </citation>
    <scope>NUCLEOTIDE SEQUENCE [LARGE SCALE GENOMIC DNA]</scope>
    <source>
        <strain evidence="1 2">TC1-1</strain>
    </source>
</reference>
<gene>
    <name evidence="1" type="ORF">CIK91_07200</name>
</gene>
<sequence length="157" mass="18477">MALEMKNSRMIEEALRKMHEIEGMLRPMLGETAAAERYPAECATGSASKPITDDPLLAELLSMAEPRRHQLICDNYRRDFRQHIKLVSCQGKILVQFINDKDGLYTKYFHRNFLLSLRDDILPYLEPEKSHNLVFLYHRLSRHFVHPCKLTYFLRVV</sequence>
<keyword evidence="2" id="KW-1185">Reference proteome</keyword>
<evidence type="ECO:0000313" key="2">
    <source>
        <dbReference type="Proteomes" id="UP000216189"/>
    </source>
</evidence>
<organism evidence="1 2">
    <name type="scientific">Segatella bryantii</name>
    <name type="common">Prevotella bryantii</name>
    <dbReference type="NCBI Taxonomy" id="77095"/>
    <lineage>
        <taxon>Bacteria</taxon>
        <taxon>Pseudomonadati</taxon>
        <taxon>Bacteroidota</taxon>
        <taxon>Bacteroidia</taxon>
        <taxon>Bacteroidales</taxon>
        <taxon>Prevotellaceae</taxon>
        <taxon>Segatella</taxon>
    </lineage>
</organism>
<protein>
    <submittedName>
        <fullName evidence="1">Uncharacterized protein</fullName>
    </submittedName>
</protein>
<proteinExistence type="predicted"/>
<dbReference type="EMBL" id="NPJF01000030">
    <property type="protein sequence ID" value="OYP55295.1"/>
    <property type="molecule type" value="Genomic_DNA"/>
</dbReference>